<evidence type="ECO:0000313" key="1">
    <source>
        <dbReference type="EMBL" id="RCJ31871.1"/>
    </source>
</evidence>
<sequence>MTANLTPKATFDFVNVLSQAAAKYREPKSIRPNAEILVKALLQAEKTAKQQKLTYPFEFLLGKWQLCFVTGTKKNRGSGGIVLGNGFYVPKFITIHVSFYATLEQDSDRGEIANQVELNPVSLKLTGPVQYFGKKNLLAFDFNQMIISLFGRVIYNRAIRAGKVQTEDFYNQPIAKLPFFGFFLVTEDFIAARGRGGGLAFWIRET</sequence>
<dbReference type="EMBL" id="LXQE01000171">
    <property type="protein sequence ID" value="RCJ31871.1"/>
    <property type="molecule type" value="Genomic_DNA"/>
</dbReference>
<protein>
    <recommendedName>
        <fullName evidence="3">Fibrillin</fullName>
    </recommendedName>
</protein>
<dbReference type="AlphaFoldDB" id="A0A367R7J6"/>
<dbReference type="PANTHER" id="PTHR35690">
    <property type="entry name" value="OS01G0363500 PROTEIN"/>
    <property type="match status" value="1"/>
</dbReference>
<gene>
    <name evidence="1" type="ORF">A6769_29610</name>
</gene>
<evidence type="ECO:0008006" key="3">
    <source>
        <dbReference type="Google" id="ProtNLM"/>
    </source>
</evidence>
<name>A0A367R7J6_NOSPU</name>
<evidence type="ECO:0000313" key="2">
    <source>
        <dbReference type="Proteomes" id="UP000252085"/>
    </source>
</evidence>
<comment type="caution">
    <text evidence="1">The sequence shown here is derived from an EMBL/GenBank/DDBJ whole genome shotgun (WGS) entry which is preliminary data.</text>
</comment>
<dbReference type="Proteomes" id="UP000252085">
    <property type="component" value="Unassembled WGS sequence"/>
</dbReference>
<proteinExistence type="predicted"/>
<accession>A0A367R7J6</accession>
<reference evidence="1 2" key="1">
    <citation type="submission" date="2016-04" db="EMBL/GenBank/DDBJ databases">
        <authorList>
            <person name="Evans L.H."/>
            <person name="Alamgir A."/>
            <person name="Owens N."/>
            <person name="Weber N.D."/>
            <person name="Virtaneva K."/>
            <person name="Barbian K."/>
            <person name="Babar A."/>
            <person name="Rosenke K."/>
        </authorList>
    </citation>
    <scope>NUCLEOTIDE SEQUENCE [LARGE SCALE GENOMIC DNA]</scope>
    <source>
        <strain evidence="1">NIES-2108</strain>
    </source>
</reference>
<dbReference type="PANTHER" id="PTHR35690:SF1">
    <property type="entry name" value="OS01G0363500 PROTEIN"/>
    <property type="match status" value="1"/>
</dbReference>
<organism evidence="1 2">
    <name type="scientific">Nostoc punctiforme NIES-2108</name>
    <dbReference type="NCBI Taxonomy" id="1356359"/>
    <lineage>
        <taxon>Bacteria</taxon>
        <taxon>Bacillati</taxon>
        <taxon>Cyanobacteriota</taxon>
        <taxon>Cyanophyceae</taxon>
        <taxon>Nostocales</taxon>
        <taxon>Nostocaceae</taxon>
        <taxon>Nostoc</taxon>
    </lineage>
</organism>